<protein>
    <submittedName>
        <fullName evidence="9">Ferric reductase domain protein transmembrane component domain protein</fullName>
    </submittedName>
</protein>
<feature type="transmembrane region" description="Helical" evidence="7">
    <location>
        <begin position="172"/>
        <end position="192"/>
    </location>
</feature>
<dbReference type="HOGENOM" id="CLU_108865_0_0_0"/>
<dbReference type="GO" id="GO:0016679">
    <property type="term" value="F:oxidoreductase activity, acting on diphenols and related substances as donors"/>
    <property type="evidence" value="ECO:0007669"/>
    <property type="project" value="TreeGrafter"/>
</dbReference>
<feature type="transmembrane region" description="Helical" evidence="7">
    <location>
        <begin position="102"/>
        <end position="127"/>
    </location>
</feature>
<evidence type="ECO:0000256" key="7">
    <source>
        <dbReference type="SAM" id="Phobius"/>
    </source>
</evidence>
<dbReference type="eggNOG" id="COG2717">
    <property type="taxonomic scope" value="Bacteria"/>
</dbReference>
<dbReference type="PANTHER" id="PTHR36964:SF1">
    <property type="entry name" value="PROTEIN-METHIONINE-SULFOXIDE REDUCTASE HEME-BINDING SUBUNIT MSRQ"/>
    <property type="match status" value="1"/>
</dbReference>
<reference evidence="9 10" key="1">
    <citation type="journal article" date="2011" name="Stand. Genomic Sci.">
        <title>Complete genome sequence of Deinococcus maricopensis type strain (LB-34).</title>
        <authorList>
            <person name="Pukall R."/>
            <person name="Zeytun A."/>
            <person name="Lucas S."/>
            <person name="Lapidus A."/>
            <person name="Hammon N."/>
            <person name="Deshpande S."/>
            <person name="Nolan M."/>
            <person name="Cheng J.F."/>
            <person name="Pitluck S."/>
            <person name="Liolios K."/>
            <person name="Pagani I."/>
            <person name="Mikhailova N."/>
            <person name="Ivanova N."/>
            <person name="Mavromatis K."/>
            <person name="Pati A."/>
            <person name="Tapia R."/>
            <person name="Han C."/>
            <person name="Goodwin L."/>
            <person name="Chen A."/>
            <person name="Palaniappan K."/>
            <person name="Land M."/>
            <person name="Hauser L."/>
            <person name="Chang Y.J."/>
            <person name="Jeffries C.D."/>
            <person name="Brambilla E.M."/>
            <person name="Rohde M."/>
            <person name="Goker M."/>
            <person name="Detter J.C."/>
            <person name="Woyke T."/>
            <person name="Bristow J."/>
            <person name="Eisen J.A."/>
            <person name="Markowitz V."/>
            <person name="Hugenholtz P."/>
            <person name="Kyrpides N.C."/>
            <person name="Klenk H.P."/>
        </authorList>
    </citation>
    <scope>NUCLEOTIDE SEQUENCE [LARGE SCALE GENOMIC DNA]</scope>
    <source>
        <strain evidence="10">DSM 21211 / LMG 22137 / NRRL B-23946 / LB-34</strain>
    </source>
</reference>
<evidence type="ECO:0000313" key="10">
    <source>
        <dbReference type="Proteomes" id="UP000008635"/>
    </source>
</evidence>
<evidence type="ECO:0000256" key="5">
    <source>
        <dbReference type="ARBA" id="ARBA00023004"/>
    </source>
</evidence>
<reference evidence="10" key="2">
    <citation type="submission" date="2011-01" db="EMBL/GenBank/DDBJ databases">
        <title>The complete genome of Deinococcus maricopensis DSM 21211.</title>
        <authorList>
            <consortium name="US DOE Joint Genome Institute (JGI-PGF)"/>
            <person name="Lucas S."/>
            <person name="Copeland A."/>
            <person name="Lapidus A."/>
            <person name="Goodwin L."/>
            <person name="Pitluck S."/>
            <person name="Kyrpides N."/>
            <person name="Mavromatis K."/>
            <person name="Pagani I."/>
            <person name="Ivanova N."/>
            <person name="Ovchinnikova G."/>
            <person name="Zeytun A."/>
            <person name="Detter J.C."/>
            <person name="Han C."/>
            <person name="Land M."/>
            <person name="Hauser L."/>
            <person name="Markowitz V."/>
            <person name="Cheng J.-F."/>
            <person name="Hugenholtz P."/>
            <person name="Woyke T."/>
            <person name="Wu D."/>
            <person name="Pukall R."/>
            <person name="Gehrich-Schroeter G."/>
            <person name="Brambilla E."/>
            <person name="Klenk H.-P."/>
            <person name="Eisen J.A."/>
        </authorList>
    </citation>
    <scope>NUCLEOTIDE SEQUENCE [LARGE SCALE GENOMIC DNA]</scope>
    <source>
        <strain evidence="10">DSM 21211 / LMG 22137 / NRRL B-23946 / LB-34</strain>
    </source>
</reference>
<dbReference type="STRING" id="709986.Deima_2599"/>
<evidence type="ECO:0000256" key="3">
    <source>
        <dbReference type="ARBA" id="ARBA00022692"/>
    </source>
</evidence>
<comment type="subcellular location">
    <subcellularLocation>
        <location evidence="1">Membrane</location>
        <topology evidence="1">Multi-pass membrane protein</topology>
    </subcellularLocation>
</comment>
<dbReference type="InterPro" id="IPR022837">
    <property type="entry name" value="MsrQ-like"/>
</dbReference>
<feature type="transmembrane region" description="Helical" evidence="7">
    <location>
        <begin position="48"/>
        <end position="66"/>
    </location>
</feature>
<evidence type="ECO:0000256" key="6">
    <source>
        <dbReference type="ARBA" id="ARBA00023136"/>
    </source>
</evidence>
<feature type="domain" description="Ferric oxidoreductase" evidence="8">
    <location>
        <begin position="66"/>
        <end position="155"/>
    </location>
</feature>
<feature type="transmembrane region" description="Helical" evidence="7">
    <location>
        <begin position="73"/>
        <end position="90"/>
    </location>
</feature>
<sequence precursor="true">MTDRRAPRVHPNVLFGWGALLALALEAGVRLALPAGSHVQGQRLGEAHGFVALGLLALVLLAQPAWTRPYRRPLGLLAFAFALLHTAYSFQFDLDGRLDSLAFLAVGTRNGVLVGALSLALLVPLALTSSRPAQRALGRHWRTLHRLTPPAFVLAGVHTAWVGVHAGLTPLTVGGVLVTLATLVTLVGRAVGARRARVHSPRRTS</sequence>
<gene>
    <name evidence="9" type="ordered locus">Deima_2599</name>
</gene>
<dbReference type="EMBL" id="CP002454">
    <property type="protein sequence ID" value="ADV68232.1"/>
    <property type="molecule type" value="Genomic_DNA"/>
</dbReference>
<dbReference type="RefSeq" id="WP_013557736.1">
    <property type="nucleotide sequence ID" value="NC_014958.1"/>
</dbReference>
<evidence type="ECO:0000256" key="4">
    <source>
        <dbReference type="ARBA" id="ARBA00022989"/>
    </source>
</evidence>
<dbReference type="InterPro" id="IPR013130">
    <property type="entry name" value="Fe3_Rdtase_TM_dom"/>
</dbReference>
<evidence type="ECO:0000313" key="9">
    <source>
        <dbReference type="EMBL" id="ADV68232.1"/>
    </source>
</evidence>
<accession>E8UAZ3</accession>
<evidence type="ECO:0000259" key="8">
    <source>
        <dbReference type="Pfam" id="PF01794"/>
    </source>
</evidence>
<keyword evidence="6 7" id="KW-0472">Membrane</keyword>
<keyword evidence="10" id="KW-1185">Reference proteome</keyword>
<proteinExistence type="predicted"/>
<dbReference type="GO" id="GO:0010181">
    <property type="term" value="F:FMN binding"/>
    <property type="evidence" value="ECO:0007669"/>
    <property type="project" value="TreeGrafter"/>
</dbReference>
<dbReference type="PANTHER" id="PTHR36964">
    <property type="entry name" value="PROTEIN-METHIONINE-SULFOXIDE REDUCTASE HEME-BINDING SUBUNIT MSRQ"/>
    <property type="match status" value="1"/>
</dbReference>
<keyword evidence="2" id="KW-0813">Transport</keyword>
<keyword evidence="5" id="KW-0408">Iron</keyword>
<name>E8UAZ3_DEIML</name>
<dbReference type="GO" id="GO:0020037">
    <property type="term" value="F:heme binding"/>
    <property type="evidence" value="ECO:0007669"/>
    <property type="project" value="TreeGrafter"/>
</dbReference>
<dbReference type="AlphaFoldDB" id="E8UAZ3"/>
<dbReference type="Pfam" id="PF01794">
    <property type="entry name" value="Ferric_reduct"/>
    <property type="match status" value="1"/>
</dbReference>
<keyword evidence="4 7" id="KW-1133">Transmembrane helix</keyword>
<evidence type="ECO:0000256" key="1">
    <source>
        <dbReference type="ARBA" id="ARBA00004141"/>
    </source>
</evidence>
<keyword evidence="3 7" id="KW-0812">Transmembrane</keyword>
<evidence type="ECO:0000256" key="2">
    <source>
        <dbReference type="ARBA" id="ARBA00022448"/>
    </source>
</evidence>
<dbReference type="Proteomes" id="UP000008635">
    <property type="component" value="Chromosome"/>
</dbReference>
<organism evidence="9 10">
    <name type="scientific">Deinococcus maricopensis (strain DSM 21211 / LMG 22137 / NRRL B-23946 / LB-34)</name>
    <dbReference type="NCBI Taxonomy" id="709986"/>
    <lineage>
        <taxon>Bacteria</taxon>
        <taxon>Thermotogati</taxon>
        <taxon>Deinococcota</taxon>
        <taxon>Deinococci</taxon>
        <taxon>Deinococcales</taxon>
        <taxon>Deinococcaceae</taxon>
        <taxon>Deinococcus</taxon>
    </lineage>
</organism>
<feature type="transmembrane region" description="Helical" evidence="7">
    <location>
        <begin position="147"/>
        <end position="166"/>
    </location>
</feature>
<dbReference type="GO" id="GO:0005886">
    <property type="term" value="C:plasma membrane"/>
    <property type="evidence" value="ECO:0007669"/>
    <property type="project" value="TreeGrafter"/>
</dbReference>
<dbReference type="OrthoDB" id="72080at2"/>
<dbReference type="KEGG" id="dmr:Deima_2599"/>